<dbReference type="Pfam" id="PF13392">
    <property type="entry name" value="HNH_3"/>
    <property type="match status" value="1"/>
</dbReference>
<organism evidence="2">
    <name type="scientific">bioreactor metagenome</name>
    <dbReference type="NCBI Taxonomy" id="1076179"/>
    <lineage>
        <taxon>unclassified sequences</taxon>
        <taxon>metagenomes</taxon>
        <taxon>ecological metagenomes</taxon>
    </lineage>
</organism>
<dbReference type="Gene3D" id="3.90.75.20">
    <property type="match status" value="1"/>
</dbReference>
<accession>A0A644XVH5</accession>
<reference evidence="2" key="1">
    <citation type="submission" date="2019-08" db="EMBL/GenBank/DDBJ databases">
        <authorList>
            <person name="Kucharzyk K."/>
            <person name="Murdoch R.W."/>
            <person name="Higgins S."/>
            <person name="Loffler F."/>
        </authorList>
    </citation>
    <scope>NUCLEOTIDE SEQUENCE</scope>
</reference>
<protein>
    <recommendedName>
        <fullName evidence="1">HNH nuclease domain-containing protein</fullName>
    </recommendedName>
</protein>
<evidence type="ECO:0000259" key="1">
    <source>
        <dbReference type="SMART" id="SM00507"/>
    </source>
</evidence>
<proteinExistence type="predicted"/>
<dbReference type="EMBL" id="VSSQ01003335">
    <property type="protein sequence ID" value="MPM20216.1"/>
    <property type="molecule type" value="Genomic_DNA"/>
</dbReference>
<dbReference type="SUPFAM" id="SSF54060">
    <property type="entry name" value="His-Me finger endonucleases"/>
    <property type="match status" value="1"/>
</dbReference>
<comment type="caution">
    <text evidence="2">The sequence shown here is derived from an EMBL/GenBank/DDBJ whole genome shotgun (WGS) entry which is preliminary data.</text>
</comment>
<gene>
    <name evidence="2" type="ORF">SDC9_66645</name>
</gene>
<feature type="domain" description="HNH nuclease" evidence="1">
    <location>
        <begin position="58"/>
        <end position="107"/>
    </location>
</feature>
<dbReference type="AlphaFoldDB" id="A0A644XVH5"/>
<dbReference type="InterPro" id="IPR003615">
    <property type="entry name" value="HNH_nuc"/>
</dbReference>
<dbReference type="SMART" id="SM00507">
    <property type="entry name" value="HNHc"/>
    <property type="match status" value="1"/>
</dbReference>
<name>A0A644XVH5_9ZZZZ</name>
<dbReference type="InterPro" id="IPR044925">
    <property type="entry name" value="His-Me_finger_sf"/>
</dbReference>
<sequence length="331" mass="38342">MVKVDDFNEIRECQYKDEHYSVRDNGAILRHSRINIQKRKNDEIWTFGIQDIKTGYMNFSGERVHRIVAFAFLGVPPTSQHVVDHIDTNRSNNRPDNLRWLTKLENALNNSITRARIENICGSIEVFLADPSVLRGHENKDPNFSWMRAVTPEEACVSYERLISWSQVRPEPKGGKIGEWIYYKPQYSENNLKNVEYDTESNEVQSLTPHAIQIKWKIPCEFPFCPTEISDTPLADYKSKLEVGKPFCKNDQYTSIVLEYAITDNGAALWVMCKSASDSPKPWSLAKVEFREDMFVHENIRSFFREDGAQKHFYNAQGLQWTGGEVFDDSL</sequence>
<evidence type="ECO:0000313" key="2">
    <source>
        <dbReference type="EMBL" id="MPM20216.1"/>
    </source>
</evidence>